<protein>
    <submittedName>
        <fullName evidence="1">Uncharacterized protein</fullName>
    </submittedName>
</protein>
<sequence>MANCLLKASRSKTPRRFLHLLETSYAAARTFEVHHLPGRQRRATTTFCSSLKCGMPQHSGPSCRNLPCLCFMPRTYLAGRQEPVLFLGLAIDLLAIEERRHRWLRPL</sequence>
<dbReference type="Proteomes" id="UP000762676">
    <property type="component" value="Unassembled WGS sequence"/>
</dbReference>
<proteinExistence type="predicted"/>
<evidence type="ECO:0000313" key="1">
    <source>
        <dbReference type="EMBL" id="GFS05325.1"/>
    </source>
</evidence>
<accession>A0AAV4I5K0</accession>
<dbReference type="AlphaFoldDB" id="A0AAV4I5K0"/>
<name>A0AAV4I5K0_9GAST</name>
<comment type="caution">
    <text evidence="1">The sequence shown here is derived from an EMBL/GenBank/DDBJ whole genome shotgun (WGS) entry which is preliminary data.</text>
</comment>
<keyword evidence="2" id="KW-1185">Reference proteome</keyword>
<dbReference type="EMBL" id="BMAT01006057">
    <property type="protein sequence ID" value="GFS05325.1"/>
    <property type="molecule type" value="Genomic_DNA"/>
</dbReference>
<reference evidence="1 2" key="1">
    <citation type="journal article" date="2021" name="Elife">
        <title>Chloroplast acquisition without the gene transfer in kleptoplastic sea slugs, Plakobranchus ocellatus.</title>
        <authorList>
            <person name="Maeda T."/>
            <person name="Takahashi S."/>
            <person name="Yoshida T."/>
            <person name="Shimamura S."/>
            <person name="Takaki Y."/>
            <person name="Nagai Y."/>
            <person name="Toyoda A."/>
            <person name="Suzuki Y."/>
            <person name="Arimoto A."/>
            <person name="Ishii H."/>
            <person name="Satoh N."/>
            <person name="Nishiyama T."/>
            <person name="Hasebe M."/>
            <person name="Maruyama T."/>
            <person name="Minagawa J."/>
            <person name="Obokata J."/>
            <person name="Shigenobu S."/>
        </authorList>
    </citation>
    <scope>NUCLEOTIDE SEQUENCE [LARGE SCALE GENOMIC DNA]</scope>
</reference>
<gene>
    <name evidence="1" type="ORF">ElyMa_002935500</name>
</gene>
<organism evidence="1 2">
    <name type="scientific">Elysia marginata</name>
    <dbReference type="NCBI Taxonomy" id="1093978"/>
    <lineage>
        <taxon>Eukaryota</taxon>
        <taxon>Metazoa</taxon>
        <taxon>Spiralia</taxon>
        <taxon>Lophotrochozoa</taxon>
        <taxon>Mollusca</taxon>
        <taxon>Gastropoda</taxon>
        <taxon>Heterobranchia</taxon>
        <taxon>Euthyneura</taxon>
        <taxon>Panpulmonata</taxon>
        <taxon>Sacoglossa</taxon>
        <taxon>Placobranchoidea</taxon>
        <taxon>Plakobranchidae</taxon>
        <taxon>Elysia</taxon>
    </lineage>
</organism>
<evidence type="ECO:0000313" key="2">
    <source>
        <dbReference type="Proteomes" id="UP000762676"/>
    </source>
</evidence>